<gene>
    <name evidence="2" type="ORF">UFOPK2254_00238</name>
    <name evidence="3" type="ORF">UFOPK2646_00245</name>
    <name evidence="4" type="ORF">UFOPK2907_00020</name>
    <name evidence="5" type="ORF">UFOPK3197_00294</name>
    <name evidence="6" type="ORF">UFOPK3241_00449</name>
    <name evidence="7" type="ORF">UFOPK3937_00109</name>
    <name evidence="8" type="ORF">UFOPK4265_00094</name>
    <name evidence="9" type="ORF">UFOPK4401_00011</name>
</gene>
<dbReference type="SUPFAM" id="SSF54637">
    <property type="entry name" value="Thioesterase/thiol ester dehydrase-isomerase"/>
    <property type="match status" value="1"/>
</dbReference>
<dbReference type="EMBL" id="CAFBRB010000001">
    <property type="protein sequence ID" value="CAB5070562.1"/>
    <property type="molecule type" value="Genomic_DNA"/>
</dbReference>
<evidence type="ECO:0000313" key="4">
    <source>
        <dbReference type="EMBL" id="CAB4763263.1"/>
    </source>
</evidence>
<feature type="domain" description="FAS1-like dehydratase" evidence="1">
    <location>
        <begin position="37"/>
        <end position="108"/>
    </location>
</feature>
<sequence>MLNPDSVGRTFTGANVVTVTQSEIDAFAGVLGESNVIVAPPTFSIRITLAQSQQLLSDPDVGLDWSRLVHGDQKFQIHRPIVAGDTLRCSSTIENYKVAAGNEIVTVRSDLHAGNELVVSTWSTLVVRA</sequence>
<dbReference type="EMBL" id="CAEZWO010000013">
    <property type="protein sequence ID" value="CAB4652428.1"/>
    <property type="molecule type" value="Genomic_DNA"/>
</dbReference>
<dbReference type="EMBL" id="CAFBQK010000006">
    <property type="protein sequence ID" value="CAB5046009.1"/>
    <property type="molecule type" value="Genomic_DNA"/>
</dbReference>
<dbReference type="EMBL" id="CAEZYB010000016">
    <property type="protein sequence ID" value="CAB4697106.1"/>
    <property type="molecule type" value="Genomic_DNA"/>
</dbReference>
<evidence type="ECO:0000313" key="7">
    <source>
        <dbReference type="EMBL" id="CAB4971055.1"/>
    </source>
</evidence>
<evidence type="ECO:0000313" key="6">
    <source>
        <dbReference type="EMBL" id="CAB4841421.1"/>
    </source>
</evidence>
<evidence type="ECO:0000313" key="5">
    <source>
        <dbReference type="EMBL" id="CAB4822550.1"/>
    </source>
</evidence>
<evidence type="ECO:0000313" key="3">
    <source>
        <dbReference type="EMBL" id="CAB4697106.1"/>
    </source>
</evidence>
<dbReference type="EMBL" id="CAEZZR010000001">
    <property type="protein sequence ID" value="CAB4763263.1"/>
    <property type="molecule type" value="Genomic_DNA"/>
</dbReference>
<evidence type="ECO:0000313" key="9">
    <source>
        <dbReference type="EMBL" id="CAB5070562.1"/>
    </source>
</evidence>
<dbReference type="EMBL" id="CAFABI010000020">
    <property type="protein sequence ID" value="CAB4822550.1"/>
    <property type="molecule type" value="Genomic_DNA"/>
</dbReference>
<dbReference type="InterPro" id="IPR029069">
    <property type="entry name" value="HotDog_dom_sf"/>
</dbReference>
<dbReference type="AlphaFoldDB" id="A0A6J7UZI4"/>
<dbReference type="EMBL" id="CAFAZX010000016">
    <property type="protein sequence ID" value="CAB4841421.1"/>
    <property type="molecule type" value="Genomic_DNA"/>
</dbReference>
<dbReference type="Gene3D" id="3.10.129.10">
    <property type="entry name" value="Hotdog Thioesterase"/>
    <property type="match status" value="1"/>
</dbReference>
<dbReference type="EMBL" id="CAFBOJ010000006">
    <property type="protein sequence ID" value="CAB4971055.1"/>
    <property type="molecule type" value="Genomic_DNA"/>
</dbReference>
<accession>A0A6J7UZI4</accession>
<organism evidence="9">
    <name type="scientific">freshwater metagenome</name>
    <dbReference type="NCBI Taxonomy" id="449393"/>
    <lineage>
        <taxon>unclassified sequences</taxon>
        <taxon>metagenomes</taxon>
        <taxon>ecological metagenomes</taxon>
    </lineage>
</organism>
<dbReference type="Pfam" id="PF13452">
    <property type="entry name" value="FAS1_DH_region"/>
    <property type="match status" value="1"/>
</dbReference>
<protein>
    <submittedName>
        <fullName evidence="9">Unannotated protein</fullName>
    </submittedName>
</protein>
<evidence type="ECO:0000313" key="8">
    <source>
        <dbReference type="EMBL" id="CAB5046009.1"/>
    </source>
</evidence>
<dbReference type="InterPro" id="IPR039569">
    <property type="entry name" value="FAS1-like_DH_region"/>
</dbReference>
<evidence type="ECO:0000259" key="1">
    <source>
        <dbReference type="Pfam" id="PF13452"/>
    </source>
</evidence>
<dbReference type="CDD" id="cd03441">
    <property type="entry name" value="R_hydratase_like"/>
    <property type="match status" value="1"/>
</dbReference>
<proteinExistence type="predicted"/>
<evidence type="ECO:0000313" key="2">
    <source>
        <dbReference type="EMBL" id="CAB4652428.1"/>
    </source>
</evidence>
<name>A0A6J7UZI4_9ZZZZ</name>
<reference evidence="9" key="1">
    <citation type="submission" date="2020-05" db="EMBL/GenBank/DDBJ databases">
        <authorList>
            <person name="Chiriac C."/>
            <person name="Salcher M."/>
            <person name="Ghai R."/>
            <person name="Kavagutti S V."/>
        </authorList>
    </citation>
    <scope>NUCLEOTIDE SEQUENCE</scope>
</reference>